<feature type="domain" description="HTH tetR-type" evidence="3">
    <location>
        <begin position="9"/>
        <end position="69"/>
    </location>
</feature>
<evidence type="ECO:0000313" key="4">
    <source>
        <dbReference type="EMBL" id="MFC4463818.1"/>
    </source>
</evidence>
<dbReference type="InterPro" id="IPR050109">
    <property type="entry name" value="HTH-type_TetR-like_transc_reg"/>
</dbReference>
<evidence type="ECO:0000256" key="2">
    <source>
        <dbReference type="PROSITE-ProRule" id="PRU00335"/>
    </source>
</evidence>
<dbReference type="Gene3D" id="1.10.357.10">
    <property type="entry name" value="Tetracycline Repressor, domain 2"/>
    <property type="match status" value="1"/>
</dbReference>
<dbReference type="InterPro" id="IPR001647">
    <property type="entry name" value="HTH_TetR"/>
</dbReference>
<dbReference type="Proteomes" id="UP001596012">
    <property type="component" value="Unassembled WGS sequence"/>
</dbReference>
<reference evidence="5" key="1">
    <citation type="journal article" date="2019" name="Int. J. Syst. Evol. Microbiol.">
        <title>The Global Catalogue of Microorganisms (GCM) 10K type strain sequencing project: providing services to taxonomists for standard genome sequencing and annotation.</title>
        <authorList>
            <consortium name="The Broad Institute Genomics Platform"/>
            <consortium name="The Broad Institute Genome Sequencing Center for Infectious Disease"/>
            <person name="Wu L."/>
            <person name="Ma J."/>
        </authorList>
    </citation>
    <scope>NUCLEOTIDE SEQUENCE [LARGE SCALE GENOMIC DNA]</scope>
    <source>
        <strain evidence="5">DT43</strain>
    </source>
</reference>
<dbReference type="EMBL" id="JBHSFG010000009">
    <property type="protein sequence ID" value="MFC4463818.1"/>
    <property type="molecule type" value="Genomic_DNA"/>
</dbReference>
<dbReference type="RefSeq" id="WP_386337461.1">
    <property type="nucleotide sequence ID" value="NZ_JBHSFG010000009.1"/>
</dbReference>
<accession>A0ABV8YIZ3</accession>
<evidence type="ECO:0000259" key="3">
    <source>
        <dbReference type="PROSITE" id="PS50977"/>
    </source>
</evidence>
<proteinExistence type="predicted"/>
<dbReference type="SUPFAM" id="SSF46689">
    <property type="entry name" value="Homeodomain-like"/>
    <property type="match status" value="1"/>
</dbReference>
<gene>
    <name evidence="4" type="ORF">ACFPH6_04405</name>
</gene>
<keyword evidence="5" id="KW-1185">Reference proteome</keyword>
<keyword evidence="1 2" id="KW-0238">DNA-binding</keyword>
<dbReference type="PRINTS" id="PR00455">
    <property type="entry name" value="HTHTETR"/>
</dbReference>
<dbReference type="InterPro" id="IPR009057">
    <property type="entry name" value="Homeodomain-like_sf"/>
</dbReference>
<dbReference type="PANTHER" id="PTHR30055:SF226">
    <property type="entry name" value="HTH-TYPE TRANSCRIPTIONAL REGULATOR PKSA"/>
    <property type="match status" value="1"/>
</dbReference>
<evidence type="ECO:0000313" key="5">
    <source>
        <dbReference type="Proteomes" id="UP001596012"/>
    </source>
</evidence>
<protein>
    <submittedName>
        <fullName evidence="4">TetR/AcrR family transcriptional regulator</fullName>
    </submittedName>
</protein>
<dbReference type="SUPFAM" id="SSF48498">
    <property type="entry name" value="Tetracyclin repressor-like, C-terminal domain"/>
    <property type="match status" value="1"/>
</dbReference>
<organism evidence="4 5">
    <name type="scientific">Streptomyces xiangluensis</name>
    <dbReference type="NCBI Taxonomy" id="2665720"/>
    <lineage>
        <taxon>Bacteria</taxon>
        <taxon>Bacillati</taxon>
        <taxon>Actinomycetota</taxon>
        <taxon>Actinomycetes</taxon>
        <taxon>Kitasatosporales</taxon>
        <taxon>Streptomycetaceae</taxon>
        <taxon>Streptomyces</taxon>
    </lineage>
</organism>
<name>A0ABV8YIZ3_9ACTN</name>
<comment type="caution">
    <text evidence="4">The sequence shown here is derived from an EMBL/GenBank/DDBJ whole genome shotgun (WGS) entry which is preliminary data.</text>
</comment>
<dbReference type="PROSITE" id="PS50977">
    <property type="entry name" value="HTH_TETR_2"/>
    <property type="match status" value="1"/>
</dbReference>
<evidence type="ECO:0000256" key="1">
    <source>
        <dbReference type="ARBA" id="ARBA00023125"/>
    </source>
</evidence>
<dbReference type="InterPro" id="IPR036271">
    <property type="entry name" value="Tet_transcr_reg_TetR-rel_C_sf"/>
</dbReference>
<dbReference type="Pfam" id="PF00440">
    <property type="entry name" value="TetR_N"/>
    <property type="match status" value="1"/>
</dbReference>
<dbReference type="PANTHER" id="PTHR30055">
    <property type="entry name" value="HTH-TYPE TRANSCRIPTIONAL REGULATOR RUTR"/>
    <property type="match status" value="1"/>
</dbReference>
<feature type="DNA-binding region" description="H-T-H motif" evidence="2">
    <location>
        <begin position="32"/>
        <end position="51"/>
    </location>
</feature>
<dbReference type="Gene3D" id="1.10.10.60">
    <property type="entry name" value="Homeodomain-like"/>
    <property type="match status" value="1"/>
</dbReference>
<sequence>MGVRKEKAAETEAALKDAARRLFAERGYLDTKITDITREAGRATGSFYAHFADKNALLQALLQDLNAQADAEIDLDGHPVDHDLTDREQLREHLAVTWRVIRDHLPVVVALMQTNFAGPPGEGRAWASLAEETSILREHLDWLRDRGHQLPGDPRVVAAAMGAMISTLGFAVITAGKGGPQVTDEEIVDTLTALLLHGLAGPGAGTS</sequence>